<evidence type="ECO:0000313" key="6">
    <source>
        <dbReference type="WBParaSite" id="PTRK_0000321000.1"/>
    </source>
</evidence>
<evidence type="ECO:0000313" key="5">
    <source>
        <dbReference type="Proteomes" id="UP000038045"/>
    </source>
</evidence>
<proteinExistence type="predicted"/>
<reference evidence="6" key="1">
    <citation type="submission" date="2017-02" db="UniProtKB">
        <authorList>
            <consortium name="WormBaseParasite"/>
        </authorList>
    </citation>
    <scope>IDENTIFICATION</scope>
</reference>
<dbReference type="AlphaFoldDB" id="A0A0N4Z7Q9"/>
<dbReference type="WBParaSite" id="PTRK_0000321000.1">
    <property type="protein sequence ID" value="PTRK_0000321000.1"/>
    <property type="gene ID" value="PTRK_0000321000"/>
</dbReference>
<name>A0A0N4Z7Q9_PARTI</name>
<dbReference type="InterPro" id="IPR013083">
    <property type="entry name" value="Znf_RING/FYVE/PHD"/>
</dbReference>
<dbReference type="Pfam" id="PF13639">
    <property type="entry name" value="zf-RING_2"/>
    <property type="match status" value="1"/>
</dbReference>
<feature type="domain" description="RING-type" evidence="4">
    <location>
        <begin position="3"/>
        <end position="48"/>
    </location>
</feature>
<organism evidence="5 6">
    <name type="scientific">Parastrongyloides trichosuri</name>
    <name type="common">Possum-specific nematode worm</name>
    <dbReference type="NCBI Taxonomy" id="131310"/>
    <lineage>
        <taxon>Eukaryota</taxon>
        <taxon>Metazoa</taxon>
        <taxon>Ecdysozoa</taxon>
        <taxon>Nematoda</taxon>
        <taxon>Chromadorea</taxon>
        <taxon>Rhabditida</taxon>
        <taxon>Tylenchina</taxon>
        <taxon>Panagrolaimomorpha</taxon>
        <taxon>Strongyloidoidea</taxon>
        <taxon>Strongyloididae</taxon>
        <taxon>Parastrongyloides</taxon>
    </lineage>
</organism>
<dbReference type="GO" id="GO:0008270">
    <property type="term" value="F:zinc ion binding"/>
    <property type="evidence" value="ECO:0007669"/>
    <property type="project" value="UniProtKB-KW"/>
</dbReference>
<keyword evidence="1 3" id="KW-0863">Zinc-finger</keyword>
<dbReference type="SUPFAM" id="SSF57850">
    <property type="entry name" value="RING/U-box"/>
    <property type="match status" value="1"/>
</dbReference>
<accession>A0A0N4Z7Q9</accession>
<dbReference type="InterPro" id="IPR001841">
    <property type="entry name" value="Znf_RING"/>
</dbReference>
<dbReference type="Proteomes" id="UP000038045">
    <property type="component" value="Unplaced"/>
</dbReference>
<dbReference type="PROSITE" id="PS50089">
    <property type="entry name" value="ZF_RING_2"/>
    <property type="match status" value="1"/>
</dbReference>
<sequence>MFCRIAVPESEMVSLRMCGHTFHKQCIVNYFSIKNEENPNLSVCPICRTPAN</sequence>
<dbReference type="Gene3D" id="3.30.40.10">
    <property type="entry name" value="Zinc/RING finger domain, C3HC4 (zinc finger)"/>
    <property type="match status" value="1"/>
</dbReference>
<keyword evidence="5" id="KW-1185">Reference proteome</keyword>
<keyword evidence="2" id="KW-0862">Zinc</keyword>
<evidence type="ECO:0000259" key="4">
    <source>
        <dbReference type="PROSITE" id="PS50089"/>
    </source>
</evidence>
<evidence type="ECO:0000256" key="2">
    <source>
        <dbReference type="ARBA" id="ARBA00022833"/>
    </source>
</evidence>
<protein>
    <submittedName>
        <fullName evidence="6">RING-type domain-containing protein</fullName>
    </submittedName>
</protein>
<keyword evidence="1 3" id="KW-0479">Metal-binding</keyword>
<evidence type="ECO:0000256" key="1">
    <source>
        <dbReference type="ARBA" id="ARBA00022771"/>
    </source>
</evidence>
<evidence type="ECO:0000256" key="3">
    <source>
        <dbReference type="PROSITE-ProRule" id="PRU00175"/>
    </source>
</evidence>